<dbReference type="InParanoid" id="A0A2P5G1Q2"/>
<comment type="caution">
    <text evidence="1">The sequence shown here is derived from an EMBL/GenBank/DDBJ whole genome shotgun (WGS) entry which is preliminary data.</text>
</comment>
<reference evidence="2" key="1">
    <citation type="submission" date="2016-06" db="EMBL/GenBank/DDBJ databases">
        <title>Parallel loss of symbiosis genes in relatives of nitrogen-fixing non-legume Parasponia.</title>
        <authorList>
            <person name="Van Velzen R."/>
            <person name="Holmer R."/>
            <person name="Bu F."/>
            <person name="Rutten L."/>
            <person name="Van Zeijl A."/>
            <person name="Liu W."/>
            <person name="Santuari L."/>
            <person name="Cao Q."/>
            <person name="Sharma T."/>
            <person name="Shen D."/>
            <person name="Roswanjaya Y."/>
            <person name="Wardhani T."/>
            <person name="Kalhor M.S."/>
            <person name="Jansen J."/>
            <person name="Van den Hoogen J."/>
            <person name="Gungor B."/>
            <person name="Hartog M."/>
            <person name="Hontelez J."/>
            <person name="Verver J."/>
            <person name="Yang W.-C."/>
            <person name="Schijlen E."/>
            <person name="Repin R."/>
            <person name="Schilthuizen M."/>
            <person name="Schranz E."/>
            <person name="Heidstra R."/>
            <person name="Miyata K."/>
            <person name="Fedorova E."/>
            <person name="Kohlen W."/>
            <person name="Bisseling T."/>
            <person name="Smit S."/>
            <person name="Geurts R."/>
        </authorList>
    </citation>
    <scope>NUCLEOTIDE SEQUENCE [LARGE SCALE GENOMIC DNA]</scope>
    <source>
        <strain evidence="2">cv. RG33-2</strain>
    </source>
</reference>
<accession>A0A2P5G1Q2</accession>
<name>A0A2P5G1Q2_TREOI</name>
<dbReference type="EMBL" id="JXTC01000001">
    <property type="protein sequence ID" value="POO03947.1"/>
    <property type="molecule type" value="Genomic_DNA"/>
</dbReference>
<sequence length="135" mass="15088">MKTQLSSPLTLTKSNSLFTKSFASGRINGPNRRHWKNRTRLRGRLISPLLFAVTTHQHSRLILMLDPSIQALVSNLCDLCAALRSVLMLECPIPQRPQLVRSQIKSSLFSVANGFANLIPYPVKEKEATLSCSSR</sequence>
<gene>
    <name evidence="1" type="ORF">TorRG33x02_002510</name>
</gene>
<evidence type="ECO:0000313" key="1">
    <source>
        <dbReference type="EMBL" id="POO03947.1"/>
    </source>
</evidence>
<keyword evidence="2" id="KW-1185">Reference proteome</keyword>
<organism evidence="1 2">
    <name type="scientific">Trema orientale</name>
    <name type="common">Charcoal tree</name>
    <name type="synonym">Celtis orientalis</name>
    <dbReference type="NCBI Taxonomy" id="63057"/>
    <lineage>
        <taxon>Eukaryota</taxon>
        <taxon>Viridiplantae</taxon>
        <taxon>Streptophyta</taxon>
        <taxon>Embryophyta</taxon>
        <taxon>Tracheophyta</taxon>
        <taxon>Spermatophyta</taxon>
        <taxon>Magnoliopsida</taxon>
        <taxon>eudicotyledons</taxon>
        <taxon>Gunneridae</taxon>
        <taxon>Pentapetalae</taxon>
        <taxon>rosids</taxon>
        <taxon>fabids</taxon>
        <taxon>Rosales</taxon>
        <taxon>Cannabaceae</taxon>
        <taxon>Trema</taxon>
    </lineage>
</organism>
<proteinExistence type="predicted"/>
<protein>
    <submittedName>
        <fullName evidence="1">Uncharacterized protein</fullName>
    </submittedName>
</protein>
<dbReference type="Proteomes" id="UP000237000">
    <property type="component" value="Unassembled WGS sequence"/>
</dbReference>
<evidence type="ECO:0000313" key="2">
    <source>
        <dbReference type="Proteomes" id="UP000237000"/>
    </source>
</evidence>
<dbReference type="AlphaFoldDB" id="A0A2P5G1Q2"/>